<dbReference type="EMBL" id="JAGMVJ010000008">
    <property type="protein sequence ID" value="KAH7088393.1"/>
    <property type="molecule type" value="Genomic_DNA"/>
</dbReference>
<accession>A0A8K0RA79</accession>
<evidence type="ECO:0000313" key="3">
    <source>
        <dbReference type="Proteomes" id="UP000813461"/>
    </source>
</evidence>
<dbReference type="AlphaFoldDB" id="A0A8K0RA79"/>
<evidence type="ECO:0000313" key="2">
    <source>
        <dbReference type="EMBL" id="KAH7088393.1"/>
    </source>
</evidence>
<feature type="region of interest" description="Disordered" evidence="1">
    <location>
        <begin position="979"/>
        <end position="1004"/>
    </location>
</feature>
<sequence length="1004" mass="112055">MSTAHVCIRSALIQAFRTPNRGIAASYSVASFLVPALAQPTRRPFSSAKRRLTDHQSHTQPATQYGDDGTTYKLPPKPETRPPKSCIPLPHTGSRGDVEAWLANLDPFVPAALRRVPSKTSDTSPTVTSLDLALYINAAQDASLDLLSHIGVAEGRWSALIWIVKKLGEQGRRSTERASQINPTLNALWPGEQHRSLKDLTEAPIRLHHARLSPKLTLRLDDFASAPETINLHHAAFKRALGQLWRSLGNMILASSEGNTQADRIMPRVLEVIAFLHHMGFMPDSVYTYRPHDDRHALQQPPTLHNLSTKILTALSDASWKAHEESMKAAENGGKRSYFLGQEIPGSKYRLRVTEVVPELWLELVLWSCLHGGWTADGLAILERLANKDEKHTWGLISWREILLAEQQNSPPPSRIRKLFPMSGDAAATDEDRARTRKTISSEVVAAFVDAAVNEVRVGVGLRGLNPDVVVRQLKTLKDFLDSNNLSLGSTAWGSIMARLLESGAFVPEKRPEVLLHLFELAPLFGMEVGTANTSATMNSEVPYFFEPTTVPLNLLHRTIRAFISNGDIKGAMATLNVLQQHTDDNKQKSVQQFFETLKSKTPQASEPFTSRLPPVDFPAFEISMPVSLRAKLLDLATESKVYDLGRWFLFAQDVDGPLIGRDLYGHRNVASSIVRFGTLAGENDLVLKIVERAGTWNAKHQEQRMPAEILIAILCSQIKLRRWDSVRSMQQYVIKTSTFRPRPVILATFVAELLRASSGVEEDLLKAQDAFTELLFAWEKLIFSNVRRELYSTLAILSTVDDNWKGYCSQFLAISSRQDVTLATAEFNHVLRGLLDGYGSTRGKELVQTWCYTAPKAFGPYRAPGGLLTMPRYQVGQSEEFDERPADIELVQDSGATLTLRGRVQPNRQTIWAVLRKVQEEVGQRRWQDDSFSASEREEVRDTLRWAARLLYHLGNDYEDIARDMGSSLAELADLGMPAAPTRPESLEGADPGMRQATSRQLV</sequence>
<comment type="caution">
    <text evidence="2">The sequence shown here is derived from an EMBL/GenBank/DDBJ whole genome shotgun (WGS) entry which is preliminary data.</text>
</comment>
<name>A0A8K0RA79_9PLEO</name>
<protein>
    <submittedName>
        <fullName evidence="2">Uncharacterized protein</fullName>
    </submittedName>
</protein>
<gene>
    <name evidence="2" type="ORF">FB567DRAFT_524309</name>
</gene>
<evidence type="ECO:0000256" key="1">
    <source>
        <dbReference type="SAM" id="MobiDB-lite"/>
    </source>
</evidence>
<dbReference type="Proteomes" id="UP000813461">
    <property type="component" value="Unassembled WGS sequence"/>
</dbReference>
<organism evidence="2 3">
    <name type="scientific">Paraphoma chrysanthemicola</name>
    <dbReference type="NCBI Taxonomy" id="798071"/>
    <lineage>
        <taxon>Eukaryota</taxon>
        <taxon>Fungi</taxon>
        <taxon>Dikarya</taxon>
        <taxon>Ascomycota</taxon>
        <taxon>Pezizomycotina</taxon>
        <taxon>Dothideomycetes</taxon>
        <taxon>Pleosporomycetidae</taxon>
        <taxon>Pleosporales</taxon>
        <taxon>Pleosporineae</taxon>
        <taxon>Phaeosphaeriaceae</taxon>
        <taxon>Paraphoma</taxon>
    </lineage>
</organism>
<keyword evidence="3" id="KW-1185">Reference proteome</keyword>
<reference evidence="2" key="1">
    <citation type="journal article" date="2021" name="Nat. Commun.">
        <title>Genetic determinants of endophytism in the Arabidopsis root mycobiome.</title>
        <authorList>
            <person name="Mesny F."/>
            <person name="Miyauchi S."/>
            <person name="Thiergart T."/>
            <person name="Pickel B."/>
            <person name="Atanasova L."/>
            <person name="Karlsson M."/>
            <person name="Huettel B."/>
            <person name="Barry K.W."/>
            <person name="Haridas S."/>
            <person name="Chen C."/>
            <person name="Bauer D."/>
            <person name="Andreopoulos W."/>
            <person name="Pangilinan J."/>
            <person name="LaButti K."/>
            <person name="Riley R."/>
            <person name="Lipzen A."/>
            <person name="Clum A."/>
            <person name="Drula E."/>
            <person name="Henrissat B."/>
            <person name="Kohler A."/>
            <person name="Grigoriev I.V."/>
            <person name="Martin F.M."/>
            <person name="Hacquard S."/>
        </authorList>
    </citation>
    <scope>NUCLEOTIDE SEQUENCE</scope>
    <source>
        <strain evidence="2">MPI-SDFR-AT-0120</strain>
    </source>
</reference>
<proteinExistence type="predicted"/>
<feature type="region of interest" description="Disordered" evidence="1">
    <location>
        <begin position="44"/>
        <end position="87"/>
    </location>
</feature>
<dbReference type="OrthoDB" id="5341924at2759"/>